<dbReference type="AlphaFoldDB" id="A0A165YGI2"/>
<evidence type="ECO:0000313" key="2">
    <source>
        <dbReference type="Proteomes" id="UP000077755"/>
    </source>
</evidence>
<reference evidence="1" key="2">
    <citation type="submission" date="2022-03" db="EMBL/GenBank/DDBJ databases">
        <title>Draft title - Genomic analysis of global carrot germplasm unveils the trajectory of domestication and the origin of high carotenoid orange carrot.</title>
        <authorList>
            <person name="Iorizzo M."/>
            <person name="Ellison S."/>
            <person name="Senalik D."/>
            <person name="Macko-Podgorni A."/>
            <person name="Grzebelus D."/>
            <person name="Bostan H."/>
            <person name="Rolling W."/>
            <person name="Curaba J."/>
            <person name="Simon P."/>
        </authorList>
    </citation>
    <scope>NUCLEOTIDE SEQUENCE</scope>
    <source>
        <tissue evidence="1">Leaf</tissue>
    </source>
</reference>
<keyword evidence="2" id="KW-1185">Reference proteome</keyword>
<name>A0A165YGI2_DAUCS</name>
<organism evidence="1 2">
    <name type="scientific">Daucus carota subsp. sativus</name>
    <name type="common">Carrot</name>
    <dbReference type="NCBI Taxonomy" id="79200"/>
    <lineage>
        <taxon>Eukaryota</taxon>
        <taxon>Viridiplantae</taxon>
        <taxon>Streptophyta</taxon>
        <taxon>Embryophyta</taxon>
        <taxon>Tracheophyta</taxon>
        <taxon>Spermatophyta</taxon>
        <taxon>Magnoliopsida</taxon>
        <taxon>eudicotyledons</taxon>
        <taxon>Gunneridae</taxon>
        <taxon>Pentapetalae</taxon>
        <taxon>asterids</taxon>
        <taxon>campanulids</taxon>
        <taxon>Apiales</taxon>
        <taxon>Apiaceae</taxon>
        <taxon>Apioideae</taxon>
        <taxon>Scandiceae</taxon>
        <taxon>Daucinae</taxon>
        <taxon>Daucus</taxon>
        <taxon>Daucus sect. Daucus</taxon>
    </lineage>
</organism>
<sequence length="60" mass="6198">MAQQMMNLFFVVLAVVVAAASAQEMAPAPSPDMGSGFSLPVSTAVVGTSLVFSLVALFRH</sequence>
<dbReference type="PANTHER" id="PTHR33659:SF12">
    <property type="match status" value="1"/>
</dbReference>
<dbReference type="EMBL" id="CP093346">
    <property type="protein sequence ID" value="WOG98105.1"/>
    <property type="molecule type" value="Genomic_DNA"/>
</dbReference>
<protein>
    <submittedName>
        <fullName evidence="1">Uncharacterized protein</fullName>
    </submittedName>
</protein>
<dbReference type="OMA" id="QQMMNLF"/>
<reference evidence="1" key="1">
    <citation type="journal article" date="2016" name="Nat. Genet.">
        <title>A high-quality carrot genome assembly provides new insights into carotenoid accumulation and asterid genome evolution.</title>
        <authorList>
            <person name="Iorizzo M."/>
            <person name="Ellison S."/>
            <person name="Senalik D."/>
            <person name="Zeng P."/>
            <person name="Satapoomin P."/>
            <person name="Huang J."/>
            <person name="Bowman M."/>
            <person name="Iovene M."/>
            <person name="Sanseverino W."/>
            <person name="Cavagnaro P."/>
            <person name="Yildiz M."/>
            <person name="Macko-Podgorni A."/>
            <person name="Moranska E."/>
            <person name="Grzebelus E."/>
            <person name="Grzebelus D."/>
            <person name="Ashrafi H."/>
            <person name="Zheng Z."/>
            <person name="Cheng S."/>
            <person name="Spooner D."/>
            <person name="Van Deynze A."/>
            <person name="Simon P."/>
        </authorList>
    </citation>
    <scope>NUCLEOTIDE SEQUENCE</scope>
    <source>
        <tissue evidence="1">Leaf</tissue>
    </source>
</reference>
<evidence type="ECO:0000313" key="1">
    <source>
        <dbReference type="EMBL" id="WOG98105.1"/>
    </source>
</evidence>
<proteinExistence type="predicted"/>
<dbReference type="Gramene" id="KZM99063">
    <property type="protein sequence ID" value="KZM99063"/>
    <property type="gene ID" value="DCAR_013575"/>
</dbReference>
<dbReference type="PANTHER" id="PTHR33659">
    <property type="entry name" value="PROTEIN, PUTATIVE-RELATED-RELATED"/>
    <property type="match status" value="1"/>
</dbReference>
<accession>A0A165YGI2</accession>
<dbReference type="Proteomes" id="UP000077755">
    <property type="component" value="Chromosome 4"/>
</dbReference>
<gene>
    <name evidence="1" type="ORF">DCAR_0417446</name>
</gene>